<evidence type="ECO:0000259" key="3">
    <source>
        <dbReference type="PROSITE" id="PS51194"/>
    </source>
</evidence>
<dbReference type="InterPro" id="IPR038718">
    <property type="entry name" value="SNF2-like_sf"/>
</dbReference>
<evidence type="ECO:0000256" key="1">
    <source>
        <dbReference type="ARBA" id="ARBA00022801"/>
    </source>
</evidence>
<dbReference type="InterPro" id="IPR027417">
    <property type="entry name" value="P-loop_NTPase"/>
</dbReference>
<dbReference type="CDD" id="cd18012">
    <property type="entry name" value="DEXQc_arch_SWI2_SNF2"/>
    <property type="match status" value="1"/>
</dbReference>
<dbReference type="PROSITE" id="PS51192">
    <property type="entry name" value="HELICASE_ATP_BIND_1"/>
    <property type="match status" value="1"/>
</dbReference>
<dbReference type="InterPro" id="IPR000330">
    <property type="entry name" value="SNF2_N"/>
</dbReference>
<dbReference type="Proteomes" id="UP000280307">
    <property type="component" value="Unassembled WGS sequence"/>
</dbReference>
<evidence type="ECO:0000259" key="2">
    <source>
        <dbReference type="PROSITE" id="PS51192"/>
    </source>
</evidence>
<dbReference type="InterPro" id="IPR022138">
    <property type="entry name" value="DUF3670"/>
</dbReference>
<protein>
    <submittedName>
        <fullName evidence="4">DEAD/DEAH box helicase</fullName>
    </submittedName>
</protein>
<keyword evidence="4" id="KW-0547">Nucleotide-binding</keyword>
<dbReference type="SUPFAM" id="SSF52540">
    <property type="entry name" value="P-loop containing nucleoside triphosphate hydrolases"/>
    <property type="match status" value="2"/>
</dbReference>
<dbReference type="GO" id="GO:0016787">
    <property type="term" value="F:hydrolase activity"/>
    <property type="evidence" value="ECO:0007669"/>
    <property type="project" value="UniProtKB-KW"/>
</dbReference>
<dbReference type="InterPro" id="IPR001650">
    <property type="entry name" value="Helicase_C-like"/>
</dbReference>
<feature type="domain" description="Helicase C-terminal" evidence="3">
    <location>
        <begin position="766"/>
        <end position="933"/>
    </location>
</feature>
<keyword evidence="4" id="KW-0067">ATP-binding</keyword>
<keyword evidence="4" id="KW-0347">Helicase</keyword>
<dbReference type="FunFam" id="3.40.50.300:FF:000533">
    <property type="entry name" value="Helicase, Snf2 family"/>
    <property type="match status" value="1"/>
</dbReference>
<evidence type="ECO:0000313" key="4">
    <source>
        <dbReference type="EMBL" id="RRR78155.1"/>
    </source>
</evidence>
<dbReference type="PANTHER" id="PTHR10799">
    <property type="entry name" value="SNF2/RAD54 HELICASE FAMILY"/>
    <property type="match status" value="1"/>
</dbReference>
<dbReference type="GO" id="GO:0004386">
    <property type="term" value="F:helicase activity"/>
    <property type="evidence" value="ECO:0007669"/>
    <property type="project" value="UniProtKB-KW"/>
</dbReference>
<feature type="domain" description="Helicase ATP-binding" evidence="2">
    <location>
        <begin position="476"/>
        <end position="639"/>
    </location>
</feature>
<dbReference type="SMART" id="SM00490">
    <property type="entry name" value="HELICc"/>
    <property type="match status" value="1"/>
</dbReference>
<dbReference type="EMBL" id="RSAS01000028">
    <property type="protein sequence ID" value="RRR78155.1"/>
    <property type="molecule type" value="Genomic_DNA"/>
</dbReference>
<organism evidence="4 5">
    <name type="scientific">Candidatus Viridilinea halotolerans</name>
    <dbReference type="NCBI Taxonomy" id="2491704"/>
    <lineage>
        <taxon>Bacteria</taxon>
        <taxon>Bacillati</taxon>
        <taxon>Chloroflexota</taxon>
        <taxon>Chloroflexia</taxon>
        <taxon>Chloroflexales</taxon>
        <taxon>Chloroflexineae</taxon>
        <taxon>Oscillochloridaceae</taxon>
        <taxon>Candidatus Viridilinea</taxon>
    </lineage>
</organism>
<dbReference type="AlphaFoldDB" id="A0A426UBT7"/>
<keyword evidence="1" id="KW-0378">Hydrolase</keyword>
<dbReference type="SMART" id="SM00487">
    <property type="entry name" value="DEXDc"/>
    <property type="match status" value="1"/>
</dbReference>
<gene>
    <name evidence="4" type="ORF">EI684_00660</name>
</gene>
<comment type="caution">
    <text evidence="4">The sequence shown here is derived from an EMBL/GenBank/DDBJ whole genome shotgun (WGS) entry which is preliminary data.</text>
</comment>
<sequence>MRQAGVEPAEGTPFLASWRVRGLLLDAGQALELLLQLGQRPDSGADLRFWRVAALLVAELVAGQQLLPALERDGPRLYAAWRPRPVPATATRIAALSRTMPALCRAVVPHVEDALAPRALLDHFLAAAADALVRDLAAADTTMVARLAGWQQEPQTPGGAWMTALVGDDSLVQLQGRTAEELFQTWEEWSGPEHIAGDEIFRIAFRLEPPADAGGMWGLSYLIQAVDDPTLVVPAAQLWRERGQTFYYQDRHFTQPQERLLRALVFAARLVPQIEDSLHSKTPEQAELTLAQAFVFLKDAAPLLEQSGFGVLAPDWWGDAGRLKARARTEDVVRPRARKGRAGVSFAQMVNFRWELSLGDHPISREEFEALVALKQPLVQVRGEWIVLDPQQARQAMTLFDQGGEMSVADALRMGLSGASEPLPGGVTFGGIEAEGALGDMLRNLREAHQLEELAQPAALRGELRPYQRRGFSWLHFMRHYGLGACLADDMGLGKSIQAIALLLHEKATAPKGGPSLIVCPTSVTGNWQRELARFAPTLRVLVHQGTERARGDQVATAAAHQDVVITSYKLLARDRESLTALDWRLAILDEAQNIKNSDTRQAQAARALRSTARIALTGTPVENRLSELWSIMAFLNPGYLGGETDFRRTYARPIERAGDNEAAERLRRLTGPFILRRLKSDPTIISDLPEKIEMKVFVPLTQEQATLYEAAVRDALEQIAVADEAGEELRRRGLVLAMLTRLKQICNHPAHFLKDHSALPNRSGKLDRLTEMLEELLAANDRALIFTQFTEMGGLLQQHLSEHLRSEPLFLHGGTPARDRDNLVRRFQASEGPPFFILSLKAGGVGLNLTHASHVFHFDRWWNPAVEDQATDRAFRIGQTRNVQVHKFVCGGTLEEKIDAMIEGKRALAAQVLGAGEHWLTELSTAQLRDLVALRHEEISE</sequence>
<dbReference type="Pfam" id="PF00271">
    <property type="entry name" value="Helicase_C"/>
    <property type="match status" value="1"/>
</dbReference>
<dbReference type="GO" id="GO:0005524">
    <property type="term" value="F:ATP binding"/>
    <property type="evidence" value="ECO:0007669"/>
    <property type="project" value="InterPro"/>
</dbReference>
<evidence type="ECO:0000313" key="5">
    <source>
        <dbReference type="Proteomes" id="UP000280307"/>
    </source>
</evidence>
<dbReference type="Gene3D" id="3.40.50.300">
    <property type="entry name" value="P-loop containing nucleotide triphosphate hydrolases"/>
    <property type="match status" value="1"/>
</dbReference>
<dbReference type="Pfam" id="PF00176">
    <property type="entry name" value="SNF2-rel_dom"/>
    <property type="match status" value="1"/>
</dbReference>
<dbReference type="InterPro" id="IPR049730">
    <property type="entry name" value="SNF2/RAD54-like_C"/>
</dbReference>
<dbReference type="InterPro" id="IPR014001">
    <property type="entry name" value="Helicase_ATP-bd"/>
</dbReference>
<dbReference type="PROSITE" id="PS51194">
    <property type="entry name" value="HELICASE_CTER"/>
    <property type="match status" value="1"/>
</dbReference>
<accession>A0A426UBT7</accession>
<dbReference type="Gene3D" id="3.40.50.10810">
    <property type="entry name" value="Tandem AAA-ATPase domain"/>
    <property type="match status" value="1"/>
</dbReference>
<dbReference type="Pfam" id="PF12419">
    <property type="entry name" value="DUF3670"/>
    <property type="match status" value="1"/>
</dbReference>
<reference evidence="4 5" key="1">
    <citation type="submission" date="2018-12" db="EMBL/GenBank/DDBJ databases">
        <title>Genome Sequence of Candidatus Viridilinea halotolerans isolated from saline sulfide-rich spring.</title>
        <authorList>
            <person name="Grouzdev D.S."/>
            <person name="Burganskaya E.I."/>
            <person name="Krutkina M.S."/>
            <person name="Sukhacheva M.V."/>
            <person name="Gorlenko V.M."/>
        </authorList>
    </citation>
    <scope>NUCLEOTIDE SEQUENCE [LARGE SCALE GENOMIC DNA]</scope>
    <source>
        <strain evidence="4">Chok-6</strain>
    </source>
</reference>
<name>A0A426UBT7_9CHLR</name>
<dbReference type="CDD" id="cd18793">
    <property type="entry name" value="SF2_C_SNF"/>
    <property type="match status" value="1"/>
</dbReference>
<proteinExistence type="predicted"/>